<dbReference type="GO" id="GO:0003677">
    <property type="term" value="F:DNA binding"/>
    <property type="evidence" value="ECO:0007669"/>
    <property type="project" value="InterPro"/>
</dbReference>
<dbReference type="PANTHER" id="PTHR11070">
    <property type="entry name" value="UVRD / RECB / PCRA DNA HELICASE FAMILY MEMBER"/>
    <property type="match status" value="1"/>
</dbReference>
<dbReference type="VEuPathDB" id="AmoebaDB:NF0012980"/>
<dbReference type="EMBL" id="VFQX01000022">
    <property type="protein sequence ID" value="KAF0979911.1"/>
    <property type="molecule type" value="Genomic_DNA"/>
</dbReference>
<keyword evidence="2" id="KW-0378">Hydrolase</keyword>
<evidence type="ECO:0000259" key="5">
    <source>
        <dbReference type="Pfam" id="PF13361"/>
    </source>
</evidence>
<dbReference type="GO" id="GO:0033202">
    <property type="term" value="C:DNA helicase complex"/>
    <property type="evidence" value="ECO:0007669"/>
    <property type="project" value="TreeGrafter"/>
</dbReference>
<organism evidence="6 7">
    <name type="scientific">Naegleria fowleri</name>
    <name type="common">Brain eating amoeba</name>
    <dbReference type="NCBI Taxonomy" id="5763"/>
    <lineage>
        <taxon>Eukaryota</taxon>
        <taxon>Discoba</taxon>
        <taxon>Heterolobosea</taxon>
        <taxon>Tetramitia</taxon>
        <taxon>Eutetramitia</taxon>
        <taxon>Vahlkampfiidae</taxon>
        <taxon>Naegleria</taxon>
    </lineage>
</organism>
<evidence type="ECO:0000256" key="1">
    <source>
        <dbReference type="ARBA" id="ARBA00022741"/>
    </source>
</evidence>
<reference evidence="6 7" key="1">
    <citation type="journal article" date="2019" name="Sci. Rep.">
        <title>Nanopore sequencing improves the draft genome of the human pathogenic amoeba Naegleria fowleri.</title>
        <authorList>
            <person name="Liechti N."/>
            <person name="Schurch N."/>
            <person name="Bruggmann R."/>
            <person name="Wittwer M."/>
        </authorList>
    </citation>
    <scope>NUCLEOTIDE SEQUENCE [LARGE SCALE GENOMIC DNA]</scope>
    <source>
        <strain evidence="6 7">ATCC 30894</strain>
    </source>
</reference>
<keyword evidence="3" id="KW-0347">Helicase</keyword>
<gene>
    <name evidence="6" type="ORF">FDP41_001064</name>
</gene>
<dbReference type="GO" id="GO:0016787">
    <property type="term" value="F:hydrolase activity"/>
    <property type="evidence" value="ECO:0007669"/>
    <property type="project" value="UniProtKB-KW"/>
</dbReference>
<dbReference type="InterPro" id="IPR027417">
    <property type="entry name" value="P-loop_NTPase"/>
</dbReference>
<dbReference type="AlphaFoldDB" id="A0A6A5BZC1"/>
<evidence type="ECO:0000256" key="2">
    <source>
        <dbReference type="ARBA" id="ARBA00022801"/>
    </source>
</evidence>
<dbReference type="InterPro" id="IPR014017">
    <property type="entry name" value="DNA_helicase_UvrD-like_C"/>
</dbReference>
<dbReference type="GO" id="GO:0005829">
    <property type="term" value="C:cytosol"/>
    <property type="evidence" value="ECO:0007669"/>
    <property type="project" value="TreeGrafter"/>
</dbReference>
<sequence>MKLVVPRIDNSQLHNLLKRSKNCVDHQNKDRETISTHTYRNNVTEPNKIKEVIPQVYIECVSSLPQESRNFTTYTWRYSDCSLMKKPLNEFPNMKTILMNQNYRSTKNNLKLSDEIIAQNTDRIREENLFTFNITGIPISIRLQSFENDFAVNGIKYRVLGCFKFYDRMEVKDIISYARIVDNVNDDMAFERCINIPKRCIGEGSLASLKKAAKEKNLSCYETIRLVCKEKQKISGVQAKKGFKQFID</sequence>
<protein>
    <recommendedName>
        <fullName evidence="5">UvrD-like helicase C-terminal domain-containing protein</fullName>
    </recommendedName>
</protein>
<evidence type="ECO:0000256" key="3">
    <source>
        <dbReference type="ARBA" id="ARBA00022806"/>
    </source>
</evidence>
<proteinExistence type="predicted"/>
<dbReference type="GO" id="GO:0000725">
    <property type="term" value="P:recombinational repair"/>
    <property type="evidence" value="ECO:0007669"/>
    <property type="project" value="TreeGrafter"/>
</dbReference>
<evidence type="ECO:0000313" key="6">
    <source>
        <dbReference type="EMBL" id="KAF0979911.1"/>
    </source>
</evidence>
<dbReference type="GO" id="GO:0043138">
    <property type="term" value="F:3'-5' DNA helicase activity"/>
    <property type="evidence" value="ECO:0007669"/>
    <property type="project" value="TreeGrafter"/>
</dbReference>
<dbReference type="VEuPathDB" id="AmoebaDB:NfTy_049620"/>
<evidence type="ECO:0000313" key="7">
    <source>
        <dbReference type="Proteomes" id="UP000444721"/>
    </source>
</evidence>
<dbReference type="Pfam" id="PF13361">
    <property type="entry name" value="UvrD_C"/>
    <property type="match status" value="1"/>
</dbReference>
<name>A0A6A5BZC1_NAEFO</name>
<dbReference type="GO" id="GO:0005524">
    <property type="term" value="F:ATP binding"/>
    <property type="evidence" value="ECO:0007669"/>
    <property type="project" value="UniProtKB-KW"/>
</dbReference>
<keyword evidence="7" id="KW-1185">Reference proteome</keyword>
<keyword evidence="4" id="KW-0067">ATP-binding</keyword>
<evidence type="ECO:0000256" key="4">
    <source>
        <dbReference type="ARBA" id="ARBA00022840"/>
    </source>
</evidence>
<dbReference type="OrthoDB" id="1470711at2759"/>
<feature type="domain" description="UvrD-like helicase C-terminal" evidence="5">
    <location>
        <begin position="144"/>
        <end position="220"/>
    </location>
</feature>
<dbReference type="SUPFAM" id="SSF52540">
    <property type="entry name" value="P-loop containing nucleoside triphosphate hydrolases"/>
    <property type="match status" value="1"/>
</dbReference>
<dbReference type="PANTHER" id="PTHR11070:SF2">
    <property type="entry name" value="ATP-DEPENDENT DNA HELICASE SRS2"/>
    <property type="match status" value="1"/>
</dbReference>
<accession>A0A6A5BZC1</accession>
<dbReference type="Proteomes" id="UP000444721">
    <property type="component" value="Unassembled WGS sequence"/>
</dbReference>
<dbReference type="GeneID" id="68108282"/>
<dbReference type="Gene3D" id="1.10.486.10">
    <property type="entry name" value="PCRA, domain 4"/>
    <property type="match status" value="1"/>
</dbReference>
<dbReference type="RefSeq" id="XP_044564624.1">
    <property type="nucleotide sequence ID" value="XM_044700960.1"/>
</dbReference>
<dbReference type="VEuPathDB" id="AmoebaDB:FDP41_001064"/>
<dbReference type="VEuPathDB" id="AmoebaDB:NF0012970"/>
<dbReference type="InterPro" id="IPR000212">
    <property type="entry name" value="DNA_helicase_UvrD/REP"/>
</dbReference>
<keyword evidence="1" id="KW-0547">Nucleotide-binding</keyword>
<comment type="caution">
    <text evidence="6">The sequence shown here is derived from an EMBL/GenBank/DDBJ whole genome shotgun (WGS) entry which is preliminary data.</text>
</comment>